<dbReference type="InterPro" id="IPR017850">
    <property type="entry name" value="Alkaline_phosphatase_core_sf"/>
</dbReference>
<sequence>MISPQRISSSLKSLAFNRYVIFLIFLLGYTGIMEQCGGFPSALPAWRLEIPLLVYLYYYCNLITRQSRFQSILAAAPIVLLYSVFDVYYLFLGRLLRLTEVTELPEMFQVLPLWNRISALLLFGLSLLGLLASVQWRRIRPMVWGSLPILALLLAVEVFPDAFMTAFEKTQKEIVSYSDILSAASNGRISMALYNEARRKSILEKTAHYRDNPFYLLEYAKVVEKIQAQLPRRNVHLIVLESFIDPELFRNAHFSRKPTHPSFEKIFKNKGGLSVSPVFGGATAQAEFELLCGVPALRELSGVEFNLFTGAKTPCLPNVLAQAGYHTIATNAFRPEFFNSINAYEGIGFEKTYYPSEYAPSRETYFSIGDVTGETYMFDGDLFTQNLKFIEYWIKEHPGTPLFNYIVSMYGHTPNEINTDKRPEVITVQGECKDDQFKRAVNQHYYRTEAIADFVQELMKIDPKSLIIFVSDHLPPLVYGPNTYRDLNYLDGAKDSMHLNRIFFMEDGRAVQYNTIHHYDVPHIIINYVTRGGKGRDLVSNFTSRKIPFDITSYRQAYMTIMAQAMNIKNL</sequence>
<comment type="caution">
    <text evidence="8">The sequence shown here is derived from an EMBL/GenBank/DDBJ whole genome shotgun (WGS) entry which is preliminary data.</text>
</comment>
<dbReference type="InterPro" id="IPR050448">
    <property type="entry name" value="OpgB/LTA_synthase_biosynth"/>
</dbReference>
<accession>A0A8J6NYN0</accession>
<evidence type="ECO:0000256" key="6">
    <source>
        <dbReference type="SAM" id="Phobius"/>
    </source>
</evidence>
<feature type="transmembrane region" description="Helical" evidence="6">
    <location>
        <begin position="111"/>
        <end position="131"/>
    </location>
</feature>
<protein>
    <submittedName>
        <fullName evidence="8">LTA synthase family protein</fullName>
    </submittedName>
</protein>
<evidence type="ECO:0000259" key="7">
    <source>
        <dbReference type="Pfam" id="PF00884"/>
    </source>
</evidence>
<evidence type="ECO:0000313" key="9">
    <source>
        <dbReference type="Proteomes" id="UP000603434"/>
    </source>
</evidence>
<proteinExistence type="predicted"/>
<feature type="transmembrane region" description="Helical" evidence="6">
    <location>
        <begin position="44"/>
        <end position="60"/>
    </location>
</feature>
<keyword evidence="2" id="KW-1003">Cell membrane</keyword>
<dbReference type="CDD" id="cd16015">
    <property type="entry name" value="LTA_synthase"/>
    <property type="match status" value="1"/>
</dbReference>
<keyword evidence="5 6" id="KW-0472">Membrane</keyword>
<dbReference type="PANTHER" id="PTHR47371">
    <property type="entry name" value="LIPOTEICHOIC ACID SYNTHASE"/>
    <property type="match status" value="1"/>
</dbReference>
<feature type="transmembrane region" description="Helical" evidence="6">
    <location>
        <begin position="143"/>
        <end position="167"/>
    </location>
</feature>
<dbReference type="AlphaFoldDB" id="A0A8J6NYN0"/>
<feature type="domain" description="Sulfatase N-terminal" evidence="7">
    <location>
        <begin position="233"/>
        <end position="519"/>
    </location>
</feature>
<organism evidence="8 9">
    <name type="scientific">Candidatus Desulfatibia profunda</name>
    <dbReference type="NCBI Taxonomy" id="2841695"/>
    <lineage>
        <taxon>Bacteria</taxon>
        <taxon>Pseudomonadati</taxon>
        <taxon>Thermodesulfobacteriota</taxon>
        <taxon>Desulfobacteria</taxon>
        <taxon>Desulfobacterales</taxon>
        <taxon>Desulfobacterales incertae sedis</taxon>
        <taxon>Candidatus Desulfatibia</taxon>
    </lineage>
</organism>
<dbReference type="SUPFAM" id="SSF53649">
    <property type="entry name" value="Alkaline phosphatase-like"/>
    <property type="match status" value="1"/>
</dbReference>
<evidence type="ECO:0000256" key="2">
    <source>
        <dbReference type="ARBA" id="ARBA00022475"/>
    </source>
</evidence>
<dbReference type="Gene3D" id="3.40.720.10">
    <property type="entry name" value="Alkaline Phosphatase, subunit A"/>
    <property type="match status" value="1"/>
</dbReference>
<dbReference type="InterPro" id="IPR000917">
    <property type="entry name" value="Sulfatase_N"/>
</dbReference>
<keyword evidence="3 6" id="KW-0812">Transmembrane</keyword>
<reference evidence="8 9" key="1">
    <citation type="submission" date="2020-08" db="EMBL/GenBank/DDBJ databases">
        <title>Bridging the membrane lipid divide: bacteria of the FCB group superphylum have the potential to synthesize archaeal ether lipids.</title>
        <authorList>
            <person name="Villanueva L."/>
            <person name="Von Meijenfeldt F.A.B."/>
            <person name="Westbye A.B."/>
            <person name="Yadav S."/>
            <person name="Hopmans E.C."/>
            <person name="Dutilh B.E."/>
            <person name="Sinninghe Damste J.S."/>
        </authorList>
    </citation>
    <scope>NUCLEOTIDE SEQUENCE [LARGE SCALE GENOMIC DNA]</scope>
    <source>
        <strain evidence="8">NIOZ-UU30</strain>
    </source>
</reference>
<evidence type="ECO:0000256" key="1">
    <source>
        <dbReference type="ARBA" id="ARBA00004651"/>
    </source>
</evidence>
<dbReference type="Pfam" id="PF00884">
    <property type="entry name" value="Sulfatase"/>
    <property type="match status" value="1"/>
</dbReference>
<name>A0A8J6NYN0_9BACT</name>
<gene>
    <name evidence="8" type="ORF">H8E23_13970</name>
</gene>
<dbReference type="GO" id="GO:0005886">
    <property type="term" value="C:plasma membrane"/>
    <property type="evidence" value="ECO:0007669"/>
    <property type="project" value="UniProtKB-SubCell"/>
</dbReference>
<dbReference type="EMBL" id="JACNJH010000196">
    <property type="protein sequence ID" value="MBC8362493.1"/>
    <property type="molecule type" value="Genomic_DNA"/>
</dbReference>
<evidence type="ECO:0000256" key="5">
    <source>
        <dbReference type="ARBA" id="ARBA00023136"/>
    </source>
</evidence>
<keyword evidence="4 6" id="KW-1133">Transmembrane helix</keyword>
<feature type="transmembrane region" description="Helical" evidence="6">
    <location>
        <begin position="72"/>
        <end position="91"/>
    </location>
</feature>
<dbReference type="Proteomes" id="UP000603434">
    <property type="component" value="Unassembled WGS sequence"/>
</dbReference>
<evidence type="ECO:0000256" key="4">
    <source>
        <dbReference type="ARBA" id="ARBA00022989"/>
    </source>
</evidence>
<evidence type="ECO:0000256" key="3">
    <source>
        <dbReference type="ARBA" id="ARBA00022692"/>
    </source>
</evidence>
<evidence type="ECO:0000313" key="8">
    <source>
        <dbReference type="EMBL" id="MBC8362493.1"/>
    </source>
</evidence>
<dbReference type="PANTHER" id="PTHR47371:SF3">
    <property type="entry name" value="PHOSPHOGLYCEROL TRANSFERASE I"/>
    <property type="match status" value="1"/>
</dbReference>
<comment type="subcellular location">
    <subcellularLocation>
        <location evidence="1">Cell membrane</location>
        <topology evidence="1">Multi-pass membrane protein</topology>
    </subcellularLocation>
</comment>
<feature type="transmembrane region" description="Helical" evidence="6">
    <location>
        <begin position="15"/>
        <end position="32"/>
    </location>
</feature>